<evidence type="ECO:0000259" key="5">
    <source>
        <dbReference type="Pfam" id="PF03865"/>
    </source>
</evidence>
<dbReference type="Gene3D" id="2.40.160.50">
    <property type="entry name" value="membrane protein fhac: a member of the omp85/tpsb transporter family"/>
    <property type="match status" value="1"/>
</dbReference>
<proteinExistence type="predicted"/>
<dbReference type="GO" id="GO:0046819">
    <property type="term" value="P:protein secretion by the type V secretion system"/>
    <property type="evidence" value="ECO:0007669"/>
    <property type="project" value="TreeGrafter"/>
</dbReference>
<sequence>MRALLVPALLSLSCSQLALAAQQLPSYLNSNDVERNLPTPNLPVDAYRPSTPELQVPEPQPSQLQMGSKVMVRNIQVAGGSVYSLNDVAAIFQPLVGREASIGELISATRSITQRYQDDGYLLSYAYLPPQSFNEGVVRVVLVEGYVKNYQLSGDIGAVSNYVRKLLDKIQGERPLTRKTFERYTTLLTMIPGVSVGAQVPPPGTTDGATTLIAQASRKPWTSSMNLSDSSRDDIQAILSGSSNAQTAMAEQITVSGLFPPGEDEERYYRLDYSQFLGSEGTQLSLYGSTYKSEPHDRLRLDNGIELTRKRQNDRYSIGLSHPLIAAPDQLWTAGARLYAVNDQSQFDVVGFPLSIDNDTDIRVLGLETDWRQADSQRLRILSAGLYQGIDGMGANTDNTLYDLDFLRLRLSGVQSDQYWANWQGVISAAVYWTDDNLPDAETVVLGAQNFGRGYPSDQASGDKGWGASYELNYSYRRESEWLRLLQPYIAVDAARSWYNDSPLPTSQLSSAALGLRFGDARYYNISVEAAKPMSDVALDSNNRRPRLTFSFSYQL</sequence>
<dbReference type="GO" id="GO:0008320">
    <property type="term" value="F:protein transmembrane transporter activity"/>
    <property type="evidence" value="ECO:0007669"/>
    <property type="project" value="TreeGrafter"/>
</dbReference>
<keyword evidence="4" id="KW-0732">Signal</keyword>
<dbReference type="Gene3D" id="3.10.20.310">
    <property type="entry name" value="membrane protein fhac"/>
    <property type="match status" value="1"/>
</dbReference>
<dbReference type="InterPro" id="IPR005565">
    <property type="entry name" value="Hemolysn_activator_HlyB_C"/>
</dbReference>
<evidence type="ECO:0000256" key="1">
    <source>
        <dbReference type="ARBA" id="ARBA00022452"/>
    </source>
</evidence>
<dbReference type="Pfam" id="PF03865">
    <property type="entry name" value="ShlB"/>
    <property type="match status" value="1"/>
</dbReference>
<keyword evidence="1" id="KW-0472">Membrane</keyword>
<dbReference type="PANTHER" id="PTHR34597">
    <property type="entry name" value="SLR1661 PROTEIN"/>
    <property type="match status" value="1"/>
</dbReference>
<dbReference type="InterPro" id="IPR013686">
    <property type="entry name" value="Polypept-transport_assoc_ShlB"/>
</dbReference>
<organism evidence="7 8">
    <name type="scientific">Pseudomonas segetis</name>
    <dbReference type="NCBI Taxonomy" id="298908"/>
    <lineage>
        <taxon>Bacteria</taxon>
        <taxon>Pseudomonadati</taxon>
        <taxon>Pseudomonadota</taxon>
        <taxon>Gammaproteobacteria</taxon>
        <taxon>Pseudomonadales</taxon>
        <taxon>Pseudomonadaceae</taxon>
        <taxon>Pseudomonas</taxon>
    </lineage>
</organism>
<evidence type="ECO:0000313" key="7">
    <source>
        <dbReference type="EMBL" id="SNS29746.1"/>
    </source>
</evidence>
<keyword evidence="1" id="KW-1134">Transmembrane beta strand</keyword>
<feature type="signal peptide" evidence="4">
    <location>
        <begin position="1"/>
        <end position="20"/>
    </location>
</feature>
<keyword evidence="2" id="KW-0812">Transmembrane</keyword>
<keyword evidence="8" id="KW-1185">Reference proteome</keyword>
<reference evidence="8" key="1">
    <citation type="submission" date="2017-06" db="EMBL/GenBank/DDBJ databases">
        <authorList>
            <person name="Varghese N."/>
            <person name="Submissions S."/>
        </authorList>
    </citation>
    <scope>NUCLEOTIDE SEQUENCE [LARGE SCALE GENOMIC DNA]</scope>
    <source>
        <strain evidence="8">CIP 108523</strain>
    </source>
</reference>
<dbReference type="GO" id="GO:0098046">
    <property type="term" value="C:type V protein secretion system complex"/>
    <property type="evidence" value="ECO:0007669"/>
    <property type="project" value="TreeGrafter"/>
</dbReference>
<feature type="domain" description="Polypeptide-transport-associated ShlB-type" evidence="6">
    <location>
        <begin position="72"/>
        <end position="145"/>
    </location>
</feature>
<dbReference type="PANTHER" id="PTHR34597:SF6">
    <property type="entry name" value="BLR6126 PROTEIN"/>
    <property type="match status" value="1"/>
</dbReference>
<dbReference type="RefSeq" id="WP_010490595.1">
    <property type="nucleotide sequence ID" value="NZ_FZOG01000002.1"/>
</dbReference>
<dbReference type="AlphaFoldDB" id="A0A239DBH1"/>
<gene>
    <name evidence="7" type="ORF">SAMN05216255_2178</name>
</gene>
<dbReference type="Pfam" id="PF08479">
    <property type="entry name" value="POTRA_2"/>
    <property type="match status" value="1"/>
</dbReference>
<dbReference type="InterPro" id="IPR051544">
    <property type="entry name" value="TPS_OM_transporter"/>
</dbReference>
<evidence type="ECO:0000256" key="3">
    <source>
        <dbReference type="ARBA" id="ARBA00023237"/>
    </source>
</evidence>
<protein>
    <submittedName>
        <fullName evidence="7">Hemolysin activation/secretion protein</fullName>
    </submittedName>
</protein>
<evidence type="ECO:0000259" key="6">
    <source>
        <dbReference type="Pfam" id="PF08479"/>
    </source>
</evidence>
<dbReference type="EMBL" id="FZOG01000002">
    <property type="protein sequence ID" value="SNS29746.1"/>
    <property type="molecule type" value="Genomic_DNA"/>
</dbReference>
<feature type="chain" id="PRO_5011247167" evidence="4">
    <location>
        <begin position="21"/>
        <end position="556"/>
    </location>
</feature>
<evidence type="ECO:0000256" key="4">
    <source>
        <dbReference type="SAM" id="SignalP"/>
    </source>
</evidence>
<evidence type="ECO:0000256" key="2">
    <source>
        <dbReference type="ARBA" id="ARBA00022692"/>
    </source>
</evidence>
<evidence type="ECO:0000313" key="8">
    <source>
        <dbReference type="Proteomes" id="UP000242915"/>
    </source>
</evidence>
<dbReference type="Proteomes" id="UP000242915">
    <property type="component" value="Unassembled WGS sequence"/>
</dbReference>
<name>A0A239DBH1_9PSED</name>
<accession>A0A239DBH1</accession>
<keyword evidence="3" id="KW-0998">Cell outer membrane</keyword>
<feature type="domain" description="Haemolysin activator HlyB C-terminal" evidence="5">
    <location>
        <begin position="261"/>
        <end position="518"/>
    </location>
</feature>